<proteinExistence type="predicted"/>
<evidence type="ECO:0000313" key="2">
    <source>
        <dbReference type="EMBL" id="GFH36267.1"/>
    </source>
</evidence>
<protein>
    <submittedName>
        <fullName evidence="2">Uncharacterized protein</fullName>
    </submittedName>
</protein>
<dbReference type="EMBL" id="BLLG01000005">
    <property type="protein sequence ID" value="GFH36267.1"/>
    <property type="molecule type" value="Genomic_DNA"/>
</dbReference>
<evidence type="ECO:0000256" key="1">
    <source>
        <dbReference type="SAM" id="MobiDB-lite"/>
    </source>
</evidence>
<keyword evidence="3" id="KW-1185">Reference proteome</keyword>
<gene>
    <name evidence="2" type="ORF">SCWH03_24930</name>
</gene>
<dbReference type="Proteomes" id="UP000484988">
    <property type="component" value="Unassembled WGS sequence"/>
</dbReference>
<organism evidence="2 3">
    <name type="scientific">Streptomyces pacificus</name>
    <dbReference type="NCBI Taxonomy" id="2705029"/>
    <lineage>
        <taxon>Bacteria</taxon>
        <taxon>Bacillati</taxon>
        <taxon>Actinomycetota</taxon>
        <taxon>Actinomycetes</taxon>
        <taxon>Kitasatosporales</taxon>
        <taxon>Streptomycetaceae</taxon>
        <taxon>Streptomyces</taxon>
    </lineage>
</organism>
<accession>A0A6A0AXG0</accession>
<sequence>MKAAPGPVRRTGRVPVVPVTAMLAAVRDPGMPARLGAVPFGGYAPGPAGSPAPVSGDGLAIGPAFMNAGGQWAGGMPRLRPVRPPPPGRTRCGRRAPRAARGAAKIP</sequence>
<comment type="caution">
    <text evidence="2">The sequence shown here is derived from an EMBL/GenBank/DDBJ whole genome shotgun (WGS) entry which is preliminary data.</text>
</comment>
<name>A0A6A0AXG0_9ACTN</name>
<reference evidence="2 3" key="1">
    <citation type="submission" date="2020-02" db="EMBL/GenBank/DDBJ databases">
        <title>Whole Genome Shotgun Sequence of Streptomyces sp. strain CWH03.</title>
        <authorList>
            <person name="Dohra H."/>
            <person name="Kodani S."/>
            <person name="Yamamura H."/>
        </authorList>
    </citation>
    <scope>NUCLEOTIDE SEQUENCE [LARGE SCALE GENOMIC DNA]</scope>
    <source>
        <strain evidence="2 3">CWH03</strain>
    </source>
</reference>
<evidence type="ECO:0000313" key="3">
    <source>
        <dbReference type="Proteomes" id="UP000484988"/>
    </source>
</evidence>
<feature type="region of interest" description="Disordered" evidence="1">
    <location>
        <begin position="70"/>
        <end position="107"/>
    </location>
</feature>
<dbReference type="AlphaFoldDB" id="A0A6A0AXG0"/>